<dbReference type="EMBL" id="JBHRXI010000003">
    <property type="protein sequence ID" value="MFC3612971.1"/>
    <property type="molecule type" value="Genomic_DNA"/>
</dbReference>
<keyword evidence="3" id="KW-1185">Reference proteome</keyword>
<proteinExistence type="predicted"/>
<dbReference type="SUPFAM" id="SSF52540">
    <property type="entry name" value="P-loop containing nucleoside triphosphate hydrolases"/>
    <property type="match status" value="1"/>
</dbReference>
<evidence type="ECO:0000313" key="2">
    <source>
        <dbReference type="EMBL" id="MFC3612971.1"/>
    </source>
</evidence>
<evidence type="ECO:0000313" key="3">
    <source>
        <dbReference type="Proteomes" id="UP001595629"/>
    </source>
</evidence>
<dbReference type="Pfam" id="PF13521">
    <property type="entry name" value="AAA_28"/>
    <property type="match status" value="1"/>
</dbReference>
<organism evidence="2 3">
    <name type="scientific">Lutimaribacter marinistellae</name>
    <dbReference type="NCBI Taxonomy" id="1820329"/>
    <lineage>
        <taxon>Bacteria</taxon>
        <taxon>Pseudomonadati</taxon>
        <taxon>Pseudomonadota</taxon>
        <taxon>Alphaproteobacteria</taxon>
        <taxon>Rhodobacterales</taxon>
        <taxon>Roseobacteraceae</taxon>
        <taxon>Lutimaribacter</taxon>
    </lineage>
</organism>
<dbReference type="InterPro" id="IPR038727">
    <property type="entry name" value="NadR/Ttd14_AAA_dom"/>
</dbReference>
<reference evidence="3" key="1">
    <citation type="journal article" date="2019" name="Int. J. Syst. Evol. Microbiol.">
        <title>The Global Catalogue of Microorganisms (GCM) 10K type strain sequencing project: providing services to taxonomists for standard genome sequencing and annotation.</title>
        <authorList>
            <consortium name="The Broad Institute Genomics Platform"/>
            <consortium name="The Broad Institute Genome Sequencing Center for Infectious Disease"/>
            <person name="Wu L."/>
            <person name="Ma J."/>
        </authorList>
    </citation>
    <scope>NUCLEOTIDE SEQUENCE [LARGE SCALE GENOMIC DNA]</scope>
    <source>
        <strain evidence="3">KCTC 42911</strain>
    </source>
</reference>
<protein>
    <submittedName>
        <fullName evidence="2">AAA family ATPase</fullName>
    </submittedName>
</protein>
<gene>
    <name evidence="2" type="ORF">ACFORG_04300</name>
</gene>
<comment type="caution">
    <text evidence="2">The sequence shown here is derived from an EMBL/GenBank/DDBJ whole genome shotgun (WGS) entry which is preliminary data.</text>
</comment>
<sequence>MTGVTKIAVAGTHSTGKTTFLKGLEERLITAGHDVVYVHGSAAEAQDLGFPILKNHTFESTAWLVGQTIRLEMAATLKADVVLIDRPVPDAFGYLIAALRTTHRSNGEARLGRLETICKAWTEEYDLVFTTRLDESIPIGPDRDGDAAFRAAADQAIGEVLARLAPDHHVLTPQNLGQSTELAMRVATEDRR</sequence>
<evidence type="ECO:0000259" key="1">
    <source>
        <dbReference type="Pfam" id="PF13521"/>
    </source>
</evidence>
<feature type="domain" description="NadR/Ttd14 AAA" evidence="1">
    <location>
        <begin position="6"/>
        <end position="167"/>
    </location>
</feature>
<name>A0ABV7TCR9_9RHOB</name>
<accession>A0ABV7TCR9</accession>
<dbReference type="InterPro" id="IPR027417">
    <property type="entry name" value="P-loop_NTPase"/>
</dbReference>
<dbReference type="Gene3D" id="3.40.50.300">
    <property type="entry name" value="P-loop containing nucleotide triphosphate hydrolases"/>
    <property type="match status" value="1"/>
</dbReference>
<dbReference type="RefSeq" id="WP_386734150.1">
    <property type="nucleotide sequence ID" value="NZ_JBHRXI010000003.1"/>
</dbReference>
<dbReference type="Proteomes" id="UP001595629">
    <property type="component" value="Unassembled WGS sequence"/>
</dbReference>